<dbReference type="SUPFAM" id="SSF89807">
    <property type="entry name" value="Dodecin-like"/>
    <property type="match status" value="1"/>
</dbReference>
<dbReference type="InterPro" id="IPR009923">
    <property type="entry name" value="Dodecin"/>
</dbReference>
<organism evidence="1 2">
    <name type="scientific">Microbacterium paludicola</name>
    <dbReference type="NCBI Taxonomy" id="300019"/>
    <lineage>
        <taxon>Bacteria</taxon>
        <taxon>Bacillati</taxon>
        <taxon>Actinomycetota</taxon>
        <taxon>Actinomycetes</taxon>
        <taxon>Micrococcales</taxon>
        <taxon>Microbacteriaceae</taxon>
        <taxon>Microbacterium</taxon>
    </lineage>
</organism>
<dbReference type="Proteomes" id="UP000298358">
    <property type="component" value="Unassembled WGS sequence"/>
</dbReference>
<dbReference type="AlphaFoldDB" id="A0A4Y9FTI3"/>
<dbReference type="Gene3D" id="3.30.1660.10">
    <property type="entry name" value="Flavin-binding protein dodecin"/>
    <property type="match status" value="1"/>
</dbReference>
<dbReference type="NCBIfam" id="NF043052">
    <property type="entry name" value="DodecBact"/>
    <property type="match status" value="1"/>
</dbReference>
<gene>
    <name evidence="1" type="ORF">E4U02_09800</name>
</gene>
<dbReference type="RefSeq" id="WP_135114660.1">
    <property type="nucleotide sequence ID" value="NZ_BAAANG010000001.1"/>
</dbReference>
<proteinExistence type="predicted"/>
<dbReference type="InterPro" id="IPR050049">
    <property type="entry name" value="Dodecin_bact"/>
</dbReference>
<dbReference type="EMBL" id="SPQB01000022">
    <property type="protein sequence ID" value="TFU32586.1"/>
    <property type="molecule type" value="Genomic_DNA"/>
</dbReference>
<evidence type="ECO:0000313" key="2">
    <source>
        <dbReference type="Proteomes" id="UP000298358"/>
    </source>
</evidence>
<keyword evidence="2" id="KW-1185">Reference proteome</keyword>
<comment type="caution">
    <text evidence="1">The sequence shown here is derived from an EMBL/GenBank/DDBJ whole genome shotgun (WGS) entry which is preliminary data.</text>
</comment>
<dbReference type="PANTHER" id="PTHR39324">
    <property type="entry name" value="CALCIUM DODECIN"/>
    <property type="match status" value="1"/>
</dbReference>
<dbReference type="OrthoDB" id="9805889at2"/>
<accession>A0A4Y9FTI3</accession>
<dbReference type="PANTHER" id="PTHR39324:SF1">
    <property type="entry name" value="CALCIUM DODECIN"/>
    <property type="match status" value="1"/>
</dbReference>
<protein>
    <submittedName>
        <fullName evidence="1">Dodecin domain-containing protein</fullName>
    </submittedName>
</protein>
<dbReference type="InterPro" id="IPR036694">
    <property type="entry name" value="Dodecin-like_sf"/>
</dbReference>
<reference evidence="1 2" key="1">
    <citation type="submission" date="2019-03" db="EMBL/GenBank/DDBJ databases">
        <title>Diversity of the mouse oral microbiome.</title>
        <authorList>
            <person name="Joseph S."/>
            <person name="Aduse-Opoku J."/>
            <person name="Curtis M."/>
            <person name="Wade W."/>
            <person name="Hashim A."/>
        </authorList>
    </citation>
    <scope>NUCLEOTIDE SEQUENCE [LARGE SCALE GENOMIC DNA]</scope>
    <source>
        <strain evidence="1 2">P1012</strain>
    </source>
</reference>
<sequence length="70" mass="7559">MSHTYSVSEIVGSSPEGTDAAIRSALERAAATVRNIEWFEVVSTRGHADSTGVLHFQVTLKVGFRLEDPA</sequence>
<dbReference type="Pfam" id="PF07311">
    <property type="entry name" value="Dodecin"/>
    <property type="match status" value="1"/>
</dbReference>
<evidence type="ECO:0000313" key="1">
    <source>
        <dbReference type="EMBL" id="TFU32586.1"/>
    </source>
</evidence>
<name>A0A4Y9FTI3_9MICO</name>
<dbReference type="InterPro" id="IPR025543">
    <property type="entry name" value="Dodecin-like"/>
</dbReference>